<keyword evidence="1" id="KW-0175">Coiled coil</keyword>
<dbReference type="PANTHER" id="PTHR15732">
    <property type="entry name" value="PROTEIN MOONRAKER"/>
    <property type="match status" value="1"/>
</dbReference>
<dbReference type="GO" id="GO:0007099">
    <property type="term" value="P:centriole replication"/>
    <property type="evidence" value="ECO:0007669"/>
    <property type="project" value="InterPro"/>
</dbReference>
<feature type="region of interest" description="Disordered" evidence="2">
    <location>
        <begin position="508"/>
        <end position="617"/>
    </location>
</feature>
<dbReference type="Proteomes" id="UP000736164">
    <property type="component" value="Unassembled WGS sequence"/>
</dbReference>
<dbReference type="Pfam" id="PF15718">
    <property type="entry name" value="MNR"/>
    <property type="match status" value="3"/>
</dbReference>
<proteinExistence type="predicted"/>
<evidence type="ECO:0000313" key="4">
    <source>
        <dbReference type="Proteomes" id="UP000736164"/>
    </source>
</evidence>
<gene>
    <name evidence="3" type="ORF">GTO95_0003419</name>
</gene>
<keyword evidence="4" id="KW-1185">Reference proteome</keyword>
<reference evidence="3" key="1">
    <citation type="journal article" date="2021" name="Cell">
        <title>Tracing the genetic footprints of vertebrate landing in non-teleost ray-finned fishes.</title>
        <authorList>
            <person name="Bi X."/>
            <person name="Wang K."/>
            <person name="Yang L."/>
            <person name="Pan H."/>
            <person name="Jiang H."/>
            <person name="Wei Q."/>
            <person name="Fang M."/>
            <person name="Yu H."/>
            <person name="Zhu C."/>
            <person name="Cai Y."/>
            <person name="He Y."/>
            <person name="Gan X."/>
            <person name="Zeng H."/>
            <person name="Yu D."/>
            <person name="Zhu Y."/>
            <person name="Jiang H."/>
            <person name="Qiu Q."/>
            <person name="Yang H."/>
            <person name="Zhang Y.E."/>
            <person name="Wang W."/>
            <person name="Zhu M."/>
            <person name="He S."/>
            <person name="Zhang G."/>
        </authorList>
    </citation>
    <scope>NUCLEOTIDE SEQUENCE</scope>
    <source>
        <strain evidence="3">Allg_001</strain>
    </source>
</reference>
<dbReference type="InterPro" id="IPR031447">
    <property type="entry name" value="MNR"/>
</dbReference>
<evidence type="ECO:0000313" key="3">
    <source>
        <dbReference type="EMBL" id="MBN3318883.1"/>
    </source>
</evidence>
<feature type="region of interest" description="Disordered" evidence="2">
    <location>
        <begin position="81"/>
        <end position="176"/>
    </location>
</feature>
<evidence type="ECO:0000256" key="2">
    <source>
        <dbReference type="SAM" id="MobiDB-lite"/>
    </source>
</evidence>
<evidence type="ECO:0000256" key="1">
    <source>
        <dbReference type="SAM" id="Coils"/>
    </source>
</evidence>
<protein>
    <submittedName>
        <fullName evidence="3">MOONR protein</fullName>
    </submittedName>
</protein>
<feature type="region of interest" description="Disordered" evidence="2">
    <location>
        <begin position="910"/>
        <end position="934"/>
    </location>
</feature>
<organism evidence="3 4">
    <name type="scientific">Atractosteus spatula</name>
    <name type="common">Alligator gar</name>
    <name type="synonym">Lepisosteus spatula</name>
    <dbReference type="NCBI Taxonomy" id="7917"/>
    <lineage>
        <taxon>Eukaryota</taxon>
        <taxon>Metazoa</taxon>
        <taxon>Chordata</taxon>
        <taxon>Craniata</taxon>
        <taxon>Vertebrata</taxon>
        <taxon>Euteleostomi</taxon>
        <taxon>Actinopterygii</taxon>
        <taxon>Neopterygii</taxon>
        <taxon>Holostei</taxon>
        <taxon>Semionotiformes</taxon>
        <taxon>Lepisosteidae</taxon>
        <taxon>Atractosteus</taxon>
    </lineage>
</organism>
<feature type="coiled-coil region" evidence="1">
    <location>
        <begin position="231"/>
        <end position="258"/>
    </location>
</feature>
<sequence length="1048" mass="115819">LFVSQLRFNRAVPAAHSNLTARFHSPAPIVIEKLTPPGATMASGRGADSVSSSQSSLRFSVVSEERLQQAVRLAQRDLRRGHQESLLTPNGVQPPAAGSEKSKTQDGNTRDQLQPKRGAQKASAPKAVVTRPGARVLVYTPERLGQPPKTEHGQSPPTRDTGPGLNRRADSQEPQLSQEIRRLQKELSTYVQRIEQLAQRGPVVVGPVDPEEERRAQVRRQEQAARAARVIYVLQQQVKEVQEDLDKLSTQRIRHTKKSRAMDRLAAAHRGAVRALQVFVNQLPDQSEDRALSHYKELGHLIRQLSLCSAKLESGSSSSVPETAVDILQKLEALESLLGKQELGSPGRGGSRAQSSSPPARRPPRGRQHSASPPRGTRGPAARGRSLRAGQRPAVAKRILPEKINWQESGSQVSRKKSRLRIGVVSNLVQHEAGRMIPLYLSKKKSSFVLLLIPAAERGSELCWLVSTAGGKPPATGPAEMEDPPTPDRSEVLRAGLKSLIRIGALSEQTQPLPAQQRGVLLPERPKEQRILPRDAGFQQPTLSSRLKENQPPQKDTPAPWIPPSPTSPRATGARRASRKKEGAGVHFCTQKASAAPPVLEETPGNSLGQDRKQQAHREALRQAWLDKETTRRLKELNQLSREEAERIQRLRGYKWELASSHICDSSHITLPLTTGSPLKPSGTETDSPTRWAERAETLARERLQPLLERAEQISDSWERKGNSLRHRLSVQAADRAGKNYVNLAQSSINVQRDITLTNSAAAASADVLSEALLEDLLEDTAQALRALEEDRKMDRAAQAMQEAPTLENMLLRMEEMEADPLCPPTEWRVLQSDLSHCLSLQKDHEAVRQRCAHIAYSDARFWAEEDRAGTVRSPVNNRPVSPRPIRVTRPVLRQEPVVDIVLEPPVETERGSSLSLPASALQSQQGEGRQELSVSEISVDGLSSLTRPQRPPTQATEKCGTLLSLPVGMQNHIQRYCERYEAYLRLISHEALGNFNPWAIADSLAEELMSEALDEVAAEFQDVCEEYAEAVFTSEFLQPTESPASQQ</sequence>
<dbReference type="GO" id="GO:0071539">
    <property type="term" value="P:protein localization to centrosome"/>
    <property type="evidence" value="ECO:0007669"/>
    <property type="project" value="TreeGrafter"/>
</dbReference>
<dbReference type="AlphaFoldDB" id="A0A8J7NUR0"/>
<feature type="compositionally biased region" description="Low complexity" evidence="2">
    <location>
        <begin position="371"/>
        <end position="384"/>
    </location>
</feature>
<feature type="compositionally biased region" description="Basic and acidic residues" evidence="2">
    <location>
        <begin position="524"/>
        <end position="533"/>
    </location>
</feature>
<name>A0A8J7NUR0_ATRSP</name>
<dbReference type="PANTHER" id="PTHR15732:SF4">
    <property type="entry name" value="PROTEIN MOONRAKER"/>
    <property type="match status" value="1"/>
</dbReference>
<feature type="non-terminal residue" evidence="3">
    <location>
        <position position="1"/>
    </location>
</feature>
<dbReference type="GO" id="GO:0034451">
    <property type="term" value="C:centriolar satellite"/>
    <property type="evidence" value="ECO:0007669"/>
    <property type="project" value="TreeGrafter"/>
</dbReference>
<feature type="non-terminal residue" evidence="3">
    <location>
        <position position="1048"/>
    </location>
</feature>
<feature type="compositionally biased region" description="Low complexity" evidence="2">
    <location>
        <begin position="913"/>
        <end position="926"/>
    </location>
</feature>
<comment type="caution">
    <text evidence="3">The sequence shown here is derived from an EMBL/GenBank/DDBJ whole genome shotgun (WGS) entry which is preliminary data.</text>
</comment>
<dbReference type="EMBL" id="JAAWVO010042507">
    <property type="protein sequence ID" value="MBN3318883.1"/>
    <property type="molecule type" value="Genomic_DNA"/>
</dbReference>
<feature type="region of interest" description="Disordered" evidence="2">
    <location>
        <begin position="471"/>
        <end position="490"/>
    </location>
</feature>
<feature type="region of interest" description="Disordered" evidence="2">
    <location>
        <begin position="340"/>
        <end position="401"/>
    </location>
</feature>
<accession>A0A8J7NUR0</accession>